<keyword evidence="1" id="KW-0597">Phosphoprotein</keyword>
<feature type="modified residue" description="4-aspartylphosphate" evidence="1">
    <location>
        <position position="58"/>
    </location>
</feature>
<evidence type="ECO:0000256" key="1">
    <source>
        <dbReference type="PROSITE-ProRule" id="PRU00169"/>
    </source>
</evidence>
<evidence type="ECO:0000313" key="3">
    <source>
        <dbReference type="EMBL" id="GAA3749179.1"/>
    </source>
</evidence>
<keyword evidence="4" id="KW-1185">Reference proteome</keyword>
<accession>A0ABP7FVW9</accession>
<dbReference type="PANTHER" id="PTHR44520:SF2">
    <property type="entry name" value="RESPONSE REGULATOR RCP1"/>
    <property type="match status" value="1"/>
</dbReference>
<evidence type="ECO:0000313" key="4">
    <source>
        <dbReference type="Proteomes" id="UP001501367"/>
    </source>
</evidence>
<dbReference type="SMART" id="SM00448">
    <property type="entry name" value="REC"/>
    <property type="match status" value="1"/>
</dbReference>
<dbReference type="InterPro" id="IPR011006">
    <property type="entry name" value="CheY-like_superfamily"/>
</dbReference>
<organism evidence="3 4">
    <name type="scientific">Flavobacterium ginsengisoli</name>
    <dbReference type="NCBI Taxonomy" id="871694"/>
    <lineage>
        <taxon>Bacteria</taxon>
        <taxon>Pseudomonadati</taxon>
        <taxon>Bacteroidota</taxon>
        <taxon>Flavobacteriia</taxon>
        <taxon>Flavobacteriales</taxon>
        <taxon>Flavobacteriaceae</taxon>
        <taxon>Flavobacterium</taxon>
    </lineage>
</organism>
<dbReference type="PANTHER" id="PTHR44520">
    <property type="entry name" value="RESPONSE REGULATOR RCP1-RELATED"/>
    <property type="match status" value="1"/>
</dbReference>
<feature type="domain" description="Response regulatory" evidence="2">
    <location>
        <begin position="5"/>
        <end position="125"/>
    </location>
</feature>
<dbReference type="RefSeq" id="WP_198856533.1">
    <property type="nucleotide sequence ID" value="NZ_BAABDT010000006.1"/>
</dbReference>
<name>A0ABP7FVW9_9FLAO</name>
<dbReference type="InterPro" id="IPR052893">
    <property type="entry name" value="TCS_response_regulator"/>
</dbReference>
<dbReference type="Gene3D" id="3.40.50.2300">
    <property type="match status" value="1"/>
</dbReference>
<dbReference type="PROSITE" id="PS50110">
    <property type="entry name" value="RESPONSE_REGULATORY"/>
    <property type="match status" value="1"/>
</dbReference>
<comment type="caution">
    <text evidence="3">The sequence shown here is derived from an EMBL/GenBank/DDBJ whole genome shotgun (WGS) entry which is preliminary data.</text>
</comment>
<dbReference type="EMBL" id="BAABDT010000006">
    <property type="protein sequence ID" value="GAA3749179.1"/>
    <property type="molecule type" value="Genomic_DNA"/>
</dbReference>
<gene>
    <name evidence="3" type="ORF">GCM10022422_37280</name>
</gene>
<sequence>MGENMILLADDDKDDAEMFCEALAEIDESIVCHCSENGSGVLKLLKAQDKVPGVVFLDLNMPIMNGWECLKQLKAEEHYKDIPVIMISTSSYKNDMDAAANLGAVCYFVKPNNFNDLKQVLGLITSNLKNGLKEGLSSLEKNKYLHVFLPE</sequence>
<proteinExistence type="predicted"/>
<dbReference type="SUPFAM" id="SSF52172">
    <property type="entry name" value="CheY-like"/>
    <property type="match status" value="1"/>
</dbReference>
<reference evidence="4" key="1">
    <citation type="journal article" date="2019" name="Int. J. Syst. Evol. Microbiol.">
        <title>The Global Catalogue of Microorganisms (GCM) 10K type strain sequencing project: providing services to taxonomists for standard genome sequencing and annotation.</title>
        <authorList>
            <consortium name="The Broad Institute Genomics Platform"/>
            <consortium name="The Broad Institute Genome Sequencing Center for Infectious Disease"/>
            <person name="Wu L."/>
            <person name="Ma J."/>
        </authorList>
    </citation>
    <scope>NUCLEOTIDE SEQUENCE [LARGE SCALE GENOMIC DNA]</scope>
    <source>
        <strain evidence="4">JCM 17336</strain>
    </source>
</reference>
<dbReference type="Pfam" id="PF00072">
    <property type="entry name" value="Response_reg"/>
    <property type="match status" value="1"/>
</dbReference>
<dbReference type="Proteomes" id="UP001501367">
    <property type="component" value="Unassembled WGS sequence"/>
</dbReference>
<protein>
    <submittedName>
        <fullName evidence="3">Response regulator</fullName>
    </submittedName>
</protein>
<evidence type="ECO:0000259" key="2">
    <source>
        <dbReference type="PROSITE" id="PS50110"/>
    </source>
</evidence>
<dbReference type="InterPro" id="IPR001789">
    <property type="entry name" value="Sig_transdc_resp-reg_receiver"/>
</dbReference>